<organism evidence="6 7">
    <name type="scientific">Edaphobacter modestus</name>
    <dbReference type="NCBI Taxonomy" id="388466"/>
    <lineage>
        <taxon>Bacteria</taxon>
        <taxon>Pseudomonadati</taxon>
        <taxon>Acidobacteriota</taxon>
        <taxon>Terriglobia</taxon>
        <taxon>Terriglobales</taxon>
        <taxon>Acidobacteriaceae</taxon>
        <taxon>Edaphobacter</taxon>
    </lineage>
</organism>
<feature type="domain" description="Glycosyl-hydrolase 97 catalytic" evidence="3">
    <location>
        <begin position="317"/>
        <end position="469"/>
    </location>
</feature>
<evidence type="ECO:0000259" key="4">
    <source>
        <dbReference type="Pfam" id="PF14508"/>
    </source>
</evidence>
<dbReference type="SUPFAM" id="SSF51445">
    <property type="entry name" value="(Trans)glycosidases"/>
    <property type="match status" value="1"/>
</dbReference>
<dbReference type="InterPro" id="IPR019563">
    <property type="entry name" value="GH97_catalytic"/>
</dbReference>
<dbReference type="InterPro" id="IPR013780">
    <property type="entry name" value="Glyco_hydro_b"/>
</dbReference>
<dbReference type="InterPro" id="IPR017853">
    <property type="entry name" value="GH"/>
</dbReference>
<dbReference type="InterPro" id="IPR029483">
    <property type="entry name" value="GH97_C"/>
</dbReference>
<keyword evidence="7" id="KW-1185">Reference proteome</keyword>
<accession>A0A4Q7YR20</accession>
<gene>
    <name evidence="6" type="ORF">BDD14_0749</name>
</gene>
<dbReference type="InterPro" id="IPR052720">
    <property type="entry name" value="Glycosyl_hydrolase_97"/>
</dbReference>
<dbReference type="InterPro" id="IPR013785">
    <property type="entry name" value="Aldolase_TIM"/>
</dbReference>
<dbReference type="Pfam" id="PF14509">
    <property type="entry name" value="GH97_C"/>
    <property type="match status" value="1"/>
</dbReference>
<proteinExistence type="predicted"/>
<dbReference type="EMBL" id="SHKW01000001">
    <property type="protein sequence ID" value="RZU39371.1"/>
    <property type="molecule type" value="Genomic_DNA"/>
</dbReference>
<dbReference type="Gene3D" id="3.20.20.70">
    <property type="entry name" value="Aldolase class I"/>
    <property type="match status" value="1"/>
</dbReference>
<dbReference type="PANTHER" id="PTHR35803">
    <property type="entry name" value="GLUCAN 1,4-ALPHA-GLUCOSIDASE SUSB-RELATED"/>
    <property type="match status" value="1"/>
</dbReference>
<dbReference type="OrthoDB" id="57532at2"/>
<name>A0A4Q7YR20_9BACT</name>
<dbReference type="Gene3D" id="2.70.98.10">
    <property type="match status" value="1"/>
</dbReference>
<protein>
    <submittedName>
        <fullName evidence="6">Alpha-glucosidase</fullName>
    </submittedName>
</protein>
<evidence type="ECO:0000313" key="7">
    <source>
        <dbReference type="Proteomes" id="UP000292958"/>
    </source>
</evidence>
<dbReference type="AlphaFoldDB" id="A0A4Q7YR20"/>
<dbReference type="InterPro" id="IPR029486">
    <property type="entry name" value="GH97_N"/>
</dbReference>
<dbReference type="GO" id="GO:0030246">
    <property type="term" value="F:carbohydrate binding"/>
    <property type="evidence" value="ECO:0007669"/>
    <property type="project" value="InterPro"/>
</dbReference>
<feature type="domain" description="Glycosyl-hydrolase 97 N-terminal" evidence="4">
    <location>
        <begin position="26"/>
        <end position="297"/>
    </location>
</feature>
<feature type="domain" description="Glycosyl-hydrolase 97 C-terminal oligomerisation" evidence="5">
    <location>
        <begin position="568"/>
        <end position="663"/>
    </location>
</feature>
<dbReference type="Pfam" id="PF10566">
    <property type="entry name" value="Glyco_hydro_97"/>
    <property type="match status" value="1"/>
</dbReference>
<dbReference type="Pfam" id="PF14508">
    <property type="entry name" value="GH97_N"/>
    <property type="match status" value="1"/>
</dbReference>
<dbReference type="Proteomes" id="UP000292958">
    <property type="component" value="Unassembled WGS sequence"/>
</dbReference>
<evidence type="ECO:0000259" key="3">
    <source>
        <dbReference type="Pfam" id="PF10566"/>
    </source>
</evidence>
<comment type="caution">
    <text evidence="6">The sequence shown here is derived from an EMBL/GenBank/DDBJ whole genome shotgun (WGS) entry which is preliminary data.</text>
</comment>
<sequence length="667" mass="73907">MMKHLIRAGSLVLVATNLLYGQANSLKSPDGKLVMTFSLDSSGPMSTEGSGRLQYAVTYHGKPIIDASALGLDLDDKMPLGENVKIRDTKESSGTDDYPLLFSKVSHVHDAYNSMSLTVQEASDSRGRGLTVEARAYNSGVAFRYLLPVQGGSSDLHLRDEETEFRFSQDDTAWVLALPNYRSSYESEYVRYNLSALSNQGGVSSKFLIGLPTLLHQPGGAWMSLMEADLEGNSSAYVTNPTGSWAGHMFRVKLSPRWDDPYYAVTGTLPHHSAWRVLGVADTPGALIESNLQTDLNPGNRVHDTNWIKPGKASWNWWVDNVNQNGDSGNKQFTTETMKYYVDFAAKSGFPYFFLDAGWYSGDITKMNGKVDIPELVKYAATKNVKVWIWLYSTSVMAQMKEAFPLYEKWGVAGLKIDFINRDDQEGIQFFYDVGRYAAEHHLMVDFHGCHTPWGIMRTYPNVMSYESVLGLENNKVGRRDSPVDRAVFAWTRSLVGSMDYTAGAFDNQTEDSFVARNASPQVMGTRAQQLALYVVYENPVPMVSDSPQNYAGEAAAAFQFLKDVPTTWDETHVVGGEVGEYSTVVRRHGKEWYLGSMTNWTPRDLNIPLTFLGSGNFTAEVYEDGSNAATQPKQVNIRKISVTATSSLNIKLAPGGGAAVRFIPGR</sequence>
<dbReference type="RefSeq" id="WP_130417591.1">
    <property type="nucleotide sequence ID" value="NZ_SHKW01000001.1"/>
</dbReference>
<evidence type="ECO:0000259" key="5">
    <source>
        <dbReference type="Pfam" id="PF14509"/>
    </source>
</evidence>
<reference evidence="6 7" key="1">
    <citation type="submission" date="2019-02" db="EMBL/GenBank/DDBJ databases">
        <title>Genomic Encyclopedia of Archaeal and Bacterial Type Strains, Phase II (KMG-II): from individual species to whole genera.</title>
        <authorList>
            <person name="Goeker M."/>
        </authorList>
    </citation>
    <scope>NUCLEOTIDE SEQUENCE [LARGE SCALE GENOMIC DNA]</scope>
    <source>
        <strain evidence="6 7">DSM 18101</strain>
    </source>
</reference>
<dbReference type="Gene3D" id="2.60.40.1180">
    <property type="entry name" value="Golgi alpha-mannosidase II"/>
    <property type="match status" value="1"/>
</dbReference>
<keyword evidence="1" id="KW-0378">Hydrolase</keyword>
<dbReference type="PANTHER" id="PTHR35803:SF2">
    <property type="entry name" value="RETAINING ALPHA-GALACTOSIDASE"/>
    <property type="match status" value="1"/>
</dbReference>
<keyword evidence="2" id="KW-0326">Glycosidase</keyword>
<dbReference type="InterPro" id="IPR014718">
    <property type="entry name" value="GH-type_carb-bd"/>
</dbReference>
<evidence type="ECO:0000256" key="1">
    <source>
        <dbReference type="ARBA" id="ARBA00022801"/>
    </source>
</evidence>
<dbReference type="GO" id="GO:0016798">
    <property type="term" value="F:hydrolase activity, acting on glycosyl bonds"/>
    <property type="evidence" value="ECO:0007669"/>
    <property type="project" value="UniProtKB-KW"/>
</dbReference>
<evidence type="ECO:0000313" key="6">
    <source>
        <dbReference type="EMBL" id="RZU39371.1"/>
    </source>
</evidence>
<evidence type="ECO:0000256" key="2">
    <source>
        <dbReference type="ARBA" id="ARBA00023295"/>
    </source>
</evidence>